<gene>
    <name evidence="5" type="ORF">BN938_1038</name>
</gene>
<organism evidence="5 6">
    <name type="scientific">Mucinivorans hirudinis</name>
    <dbReference type="NCBI Taxonomy" id="1433126"/>
    <lineage>
        <taxon>Bacteria</taxon>
        <taxon>Pseudomonadati</taxon>
        <taxon>Bacteroidota</taxon>
        <taxon>Bacteroidia</taxon>
        <taxon>Bacteroidales</taxon>
        <taxon>Rikenellaceae</taxon>
        <taxon>Mucinivorans</taxon>
    </lineage>
</organism>
<reference evidence="5 6" key="1">
    <citation type="journal article" date="2015" name="Genome Announc.">
        <title>Complete Genome Sequence of the Novel Leech Symbiont Mucinivorans hirudinis M3T.</title>
        <authorList>
            <person name="Nelson M.C."/>
            <person name="Bomar L."/>
            <person name="Graf J."/>
        </authorList>
    </citation>
    <scope>NUCLEOTIDE SEQUENCE [LARGE SCALE GENOMIC DNA]</scope>
    <source>
        <strain evidence="6">M3</strain>
    </source>
</reference>
<evidence type="ECO:0000256" key="3">
    <source>
        <dbReference type="ARBA" id="ARBA00023163"/>
    </source>
</evidence>
<dbReference type="Proteomes" id="UP000027616">
    <property type="component" value="Chromosome I"/>
</dbReference>
<dbReference type="Pfam" id="PF12833">
    <property type="entry name" value="HTH_18"/>
    <property type="match status" value="1"/>
</dbReference>
<keyword evidence="6" id="KW-1185">Reference proteome</keyword>
<dbReference type="SUPFAM" id="SSF51215">
    <property type="entry name" value="Regulatory protein AraC"/>
    <property type="match status" value="1"/>
</dbReference>
<dbReference type="InterPro" id="IPR014710">
    <property type="entry name" value="RmlC-like_jellyroll"/>
</dbReference>
<sequence length="300" mass="35049">MLRYRQYTPFSVLEWEADVWDFPVHKHNYYEIVIIRNGEGTHTINEQTFPYKQGDIFLLSPEDHHCFGILKKSSFCFIKFTELVFKKNKTDDEQRQWLERIETIIAVPNQTPGAIRFRGNDKEHILRLTSIILEEHKEQGSHSPEIVADGMSMLVSIIARNINYNYQPKNKFRTDLENSRISSILTYIRHNVYTPEKISVDAIAENFDMSKNYVGIFFKKHTGETLQNYLLNYRLFLVENRILTSNSTISSIAADLGFTDSSHLNKHFKRRFGMMPGEYRKIKHRGTTPSITPMMGNANT</sequence>
<dbReference type="PANTHER" id="PTHR43280">
    <property type="entry name" value="ARAC-FAMILY TRANSCRIPTIONAL REGULATOR"/>
    <property type="match status" value="1"/>
</dbReference>
<keyword evidence="1" id="KW-0805">Transcription regulation</keyword>
<accession>A0A060R7E2</accession>
<dbReference type="PANTHER" id="PTHR43280:SF34">
    <property type="entry name" value="ARAC-FAMILY TRANSCRIPTIONAL REGULATOR"/>
    <property type="match status" value="1"/>
</dbReference>
<dbReference type="Gene3D" id="2.60.120.10">
    <property type="entry name" value="Jelly Rolls"/>
    <property type="match status" value="1"/>
</dbReference>
<dbReference type="OrthoDB" id="2569619at2"/>
<dbReference type="eggNOG" id="COG2207">
    <property type="taxonomic scope" value="Bacteria"/>
</dbReference>
<dbReference type="EMBL" id="HG934468">
    <property type="protein sequence ID" value="CDN31135.1"/>
    <property type="molecule type" value="Genomic_DNA"/>
</dbReference>
<keyword evidence="2" id="KW-0238">DNA-binding</keyword>
<dbReference type="Gene3D" id="1.10.10.60">
    <property type="entry name" value="Homeodomain-like"/>
    <property type="match status" value="2"/>
</dbReference>
<evidence type="ECO:0000313" key="6">
    <source>
        <dbReference type="Proteomes" id="UP000027616"/>
    </source>
</evidence>
<dbReference type="GO" id="GO:0043565">
    <property type="term" value="F:sequence-specific DNA binding"/>
    <property type="evidence" value="ECO:0007669"/>
    <property type="project" value="InterPro"/>
</dbReference>
<dbReference type="InterPro" id="IPR009057">
    <property type="entry name" value="Homeodomain-like_sf"/>
</dbReference>
<dbReference type="Pfam" id="PF02311">
    <property type="entry name" value="AraC_binding"/>
    <property type="match status" value="1"/>
</dbReference>
<proteinExistence type="predicted"/>
<evidence type="ECO:0000256" key="2">
    <source>
        <dbReference type="ARBA" id="ARBA00023125"/>
    </source>
</evidence>
<dbReference type="SUPFAM" id="SSF46689">
    <property type="entry name" value="Homeodomain-like"/>
    <property type="match status" value="1"/>
</dbReference>
<evidence type="ECO:0000259" key="4">
    <source>
        <dbReference type="PROSITE" id="PS01124"/>
    </source>
</evidence>
<dbReference type="InterPro" id="IPR003313">
    <property type="entry name" value="AraC-bd"/>
</dbReference>
<dbReference type="KEGG" id="rbc:BN938_1038"/>
<dbReference type="STRING" id="1433126.BN938_1038"/>
<dbReference type="InterPro" id="IPR037923">
    <property type="entry name" value="HTH-like"/>
</dbReference>
<dbReference type="AlphaFoldDB" id="A0A060R7E2"/>
<dbReference type="GO" id="GO:0003700">
    <property type="term" value="F:DNA-binding transcription factor activity"/>
    <property type="evidence" value="ECO:0007669"/>
    <property type="project" value="InterPro"/>
</dbReference>
<dbReference type="HOGENOM" id="CLU_000445_88_3_10"/>
<evidence type="ECO:0000256" key="1">
    <source>
        <dbReference type="ARBA" id="ARBA00023015"/>
    </source>
</evidence>
<dbReference type="InterPro" id="IPR018060">
    <property type="entry name" value="HTH_AraC"/>
</dbReference>
<dbReference type="SMART" id="SM00342">
    <property type="entry name" value="HTH_ARAC"/>
    <property type="match status" value="1"/>
</dbReference>
<feature type="domain" description="HTH araC/xylS-type" evidence="4">
    <location>
        <begin position="182"/>
        <end position="282"/>
    </location>
</feature>
<keyword evidence="3" id="KW-0804">Transcription</keyword>
<protein>
    <submittedName>
        <fullName evidence="5">Transcriptional regulator, AraC family</fullName>
    </submittedName>
</protein>
<dbReference type="PROSITE" id="PS01124">
    <property type="entry name" value="HTH_ARAC_FAMILY_2"/>
    <property type="match status" value="1"/>
</dbReference>
<evidence type="ECO:0000313" key="5">
    <source>
        <dbReference type="EMBL" id="CDN31135.1"/>
    </source>
</evidence>
<name>A0A060R7E2_9BACT</name>